<dbReference type="Proteomes" id="UP000261016">
    <property type="component" value="Unassembled WGS sequence"/>
</dbReference>
<name>A0A364UNM7_STAWA</name>
<comment type="caution">
    <text evidence="5">The sequence shown here is derived from an EMBL/GenBank/DDBJ whole genome shotgun (WGS) entry which is preliminary data.</text>
</comment>
<dbReference type="Proteomes" id="UP000481807">
    <property type="component" value="Unassembled WGS sequence"/>
</dbReference>
<dbReference type="EMBL" id="JAANHJ010000001">
    <property type="protein sequence ID" value="MCG6224711.1"/>
    <property type="molecule type" value="Genomic_DNA"/>
</dbReference>
<evidence type="ECO:0008006" key="9">
    <source>
        <dbReference type="Google" id="ProtNLM"/>
    </source>
</evidence>
<feature type="region of interest" description="Disordered" evidence="1">
    <location>
        <begin position="1"/>
        <end position="41"/>
    </location>
</feature>
<feature type="compositionally biased region" description="Basic and acidic residues" evidence="1">
    <location>
        <begin position="1"/>
        <end position="10"/>
    </location>
</feature>
<keyword evidence="2" id="KW-0472">Membrane</keyword>
<feature type="transmembrane region" description="Helical" evidence="2">
    <location>
        <begin position="72"/>
        <end position="91"/>
    </location>
</feature>
<reference evidence="4 7" key="2">
    <citation type="submission" date="2018-08" db="EMBL/GenBank/DDBJ databases">
        <title>Murine metabolic-syndrome-specific gut microbial biobank.</title>
        <authorList>
            <person name="Liu C."/>
        </authorList>
    </citation>
    <scope>NUCLEOTIDE SEQUENCE [LARGE SCALE GENOMIC DNA]</scope>
    <source>
        <strain evidence="4 7">1XD21-27</strain>
    </source>
</reference>
<evidence type="ECO:0000313" key="7">
    <source>
        <dbReference type="Proteomes" id="UP000481807"/>
    </source>
</evidence>
<keyword evidence="2" id="KW-0812">Transmembrane</keyword>
<evidence type="ECO:0000256" key="1">
    <source>
        <dbReference type="SAM" id="MobiDB-lite"/>
    </source>
</evidence>
<evidence type="ECO:0000313" key="6">
    <source>
        <dbReference type="Proteomes" id="UP000261016"/>
    </source>
</evidence>
<dbReference type="Proteomes" id="UP000814367">
    <property type="component" value="Unassembled WGS sequence"/>
</dbReference>
<gene>
    <name evidence="4" type="ORF">D3Z30_09625</name>
    <name evidence="5" type="ORF">DXC19_10050</name>
    <name evidence="3" type="ORF">G8J23_01605</name>
</gene>
<reference evidence="5 6" key="1">
    <citation type="submission" date="2018-08" db="EMBL/GenBank/DDBJ databases">
        <title>A genome reference for cultivated species of the human gut microbiota.</title>
        <authorList>
            <person name="Zou Y."/>
            <person name="Xue W."/>
            <person name="Luo G."/>
        </authorList>
    </citation>
    <scope>NUCLEOTIDE SEQUENCE [LARGE SCALE GENOMIC DNA]</scope>
    <source>
        <strain evidence="5 6">OM08-17AT</strain>
    </source>
</reference>
<proteinExistence type="predicted"/>
<evidence type="ECO:0000313" key="3">
    <source>
        <dbReference type="EMBL" id="MCG6224711.1"/>
    </source>
</evidence>
<dbReference type="EMBL" id="QXWP01000005">
    <property type="protein sequence ID" value="NBH31240.1"/>
    <property type="molecule type" value="Genomic_DNA"/>
</dbReference>
<keyword evidence="2" id="KW-1133">Transmembrane helix</keyword>
<protein>
    <recommendedName>
        <fullName evidence="9">Transmembrane protein</fullName>
    </recommendedName>
</protein>
<dbReference type="RefSeq" id="WP_002467247.1">
    <property type="nucleotide sequence ID" value="NZ_CABMFV010000006.1"/>
</dbReference>
<accession>A0A364UNM7</accession>
<organism evidence="5 6">
    <name type="scientific">Staphylococcus warneri</name>
    <dbReference type="NCBI Taxonomy" id="1292"/>
    <lineage>
        <taxon>Bacteria</taxon>
        <taxon>Bacillati</taxon>
        <taxon>Bacillota</taxon>
        <taxon>Bacilli</taxon>
        <taxon>Bacillales</taxon>
        <taxon>Staphylococcaceae</taxon>
        <taxon>Staphylococcus</taxon>
    </lineage>
</organism>
<dbReference type="GeneID" id="58059091"/>
<evidence type="ECO:0000313" key="8">
    <source>
        <dbReference type="Proteomes" id="UP000814367"/>
    </source>
</evidence>
<evidence type="ECO:0000256" key="2">
    <source>
        <dbReference type="SAM" id="Phobius"/>
    </source>
</evidence>
<keyword evidence="8" id="KW-1185">Reference proteome</keyword>
<dbReference type="EMBL" id="QSTD01000006">
    <property type="protein sequence ID" value="RGM28979.1"/>
    <property type="molecule type" value="Genomic_DNA"/>
</dbReference>
<evidence type="ECO:0000313" key="5">
    <source>
        <dbReference type="EMBL" id="RGM28979.1"/>
    </source>
</evidence>
<feature type="compositionally biased region" description="Basic and acidic residues" evidence="1">
    <location>
        <begin position="20"/>
        <end position="41"/>
    </location>
</feature>
<sequence length="94" mass="11285">MREDIKDKEMNQSTQQDTTENSKSHPSNDEDERKGLNGYRKTDLDLEIERELQEMMQNEDKEIKKENKRFKFFSFAAMLVIAIMAIVRFIHRMI</sequence>
<evidence type="ECO:0000313" key="4">
    <source>
        <dbReference type="EMBL" id="NBH31240.1"/>
    </source>
</evidence>
<reference evidence="3 8" key="3">
    <citation type="submission" date="2020-03" db="EMBL/GenBank/DDBJ databases">
        <title>Comparative genetics of Staphylococcus warneri persistents from caprine mastitis.</title>
        <authorList>
            <person name="Franca C.A."/>
            <person name="Rosa D.S."/>
            <person name="Silva A."/>
            <person name="Rodrigues D.L.N."/>
            <person name="Santos R.G."/>
            <person name="Castillo R.E.H."/>
            <person name="Moreira M.A.S."/>
            <person name="Lima M.C."/>
            <person name="Gouveia G.V."/>
            <person name="Gouveia J.J.S."/>
            <person name="Souza R.F.S."/>
            <person name="Bertram B."/>
            <person name="Azevedo V."/>
            <person name="Costa M."/>
        </authorList>
    </citation>
    <scope>NUCLEOTIDE SEQUENCE [LARGE SCALE GENOMIC DNA]</scope>
    <source>
        <strain evidence="3 8">Cap 9.2</strain>
    </source>
</reference>
<dbReference type="AlphaFoldDB" id="A0A364UNM7"/>